<dbReference type="GO" id="GO:0005634">
    <property type="term" value="C:nucleus"/>
    <property type="evidence" value="ECO:0007669"/>
    <property type="project" value="UniProtKB-SubCell"/>
</dbReference>
<dbReference type="InterPro" id="IPR050560">
    <property type="entry name" value="MYB_TF"/>
</dbReference>
<evidence type="ECO:0000313" key="11">
    <source>
        <dbReference type="Proteomes" id="UP000822688"/>
    </source>
</evidence>
<evidence type="ECO:0000313" key="10">
    <source>
        <dbReference type="EMBL" id="KAG0561633.1"/>
    </source>
</evidence>
<feature type="domain" description="HTH myb-type" evidence="9">
    <location>
        <begin position="130"/>
        <end position="176"/>
    </location>
</feature>
<evidence type="ECO:0000256" key="7">
    <source>
        <dbReference type="SAM" id="MobiDB-lite"/>
    </source>
</evidence>
<feature type="compositionally biased region" description="Polar residues" evidence="7">
    <location>
        <begin position="244"/>
        <end position="265"/>
    </location>
</feature>
<keyword evidence="4" id="KW-0238">DNA-binding</keyword>
<keyword evidence="11" id="KW-1185">Reference proteome</keyword>
<dbReference type="GO" id="GO:0000981">
    <property type="term" value="F:DNA-binding transcription factor activity, RNA polymerase II-specific"/>
    <property type="evidence" value="ECO:0007669"/>
    <property type="project" value="TreeGrafter"/>
</dbReference>
<dbReference type="AlphaFoldDB" id="A0A8T0GRT4"/>
<organism evidence="10 11">
    <name type="scientific">Ceratodon purpureus</name>
    <name type="common">Fire moss</name>
    <name type="synonym">Dicranum purpureum</name>
    <dbReference type="NCBI Taxonomy" id="3225"/>
    <lineage>
        <taxon>Eukaryota</taxon>
        <taxon>Viridiplantae</taxon>
        <taxon>Streptophyta</taxon>
        <taxon>Embryophyta</taxon>
        <taxon>Bryophyta</taxon>
        <taxon>Bryophytina</taxon>
        <taxon>Bryopsida</taxon>
        <taxon>Dicranidae</taxon>
        <taxon>Pseudoditrichales</taxon>
        <taxon>Ditrichaceae</taxon>
        <taxon>Ceratodon</taxon>
    </lineage>
</organism>
<comment type="subcellular location">
    <subcellularLocation>
        <location evidence="1">Nucleus</location>
    </subcellularLocation>
</comment>
<evidence type="ECO:0000256" key="1">
    <source>
        <dbReference type="ARBA" id="ARBA00004123"/>
    </source>
</evidence>
<evidence type="ECO:0000256" key="5">
    <source>
        <dbReference type="ARBA" id="ARBA00023163"/>
    </source>
</evidence>
<keyword evidence="5" id="KW-0804">Transcription</keyword>
<name>A0A8T0GRT4_CERPU</name>
<feature type="compositionally biased region" description="Polar residues" evidence="7">
    <location>
        <begin position="47"/>
        <end position="77"/>
    </location>
</feature>
<keyword evidence="6" id="KW-0539">Nucleus</keyword>
<comment type="caution">
    <text evidence="10">The sequence shown here is derived from an EMBL/GenBank/DDBJ whole genome shotgun (WGS) entry which is preliminary data.</text>
</comment>
<dbReference type="PROSITE" id="PS50090">
    <property type="entry name" value="MYB_LIKE"/>
    <property type="match status" value="2"/>
</dbReference>
<proteinExistence type="predicted"/>
<dbReference type="CDD" id="cd00167">
    <property type="entry name" value="SANT"/>
    <property type="match status" value="2"/>
</dbReference>
<dbReference type="FunFam" id="1.10.10.60:FF:000060">
    <property type="entry name" value="MYB transcription factor"/>
    <property type="match status" value="1"/>
</dbReference>
<feature type="region of interest" description="Disordered" evidence="7">
    <location>
        <begin position="284"/>
        <end position="354"/>
    </location>
</feature>
<feature type="region of interest" description="Disordered" evidence="7">
    <location>
        <begin position="47"/>
        <end position="126"/>
    </location>
</feature>
<feature type="region of interest" description="Disordered" evidence="7">
    <location>
        <begin position="232"/>
        <end position="271"/>
    </location>
</feature>
<dbReference type="GO" id="GO:0000978">
    <property type="term" value="F:RNA polymerase II cis-regulatory region sequence-specific DNA binding"/>
    <property type="evidence" value="ECO:0007669"/>
    <property type="project" value="TreeGrafter"/>
</dbReference>
<keyword evidence="2" id="KW-0677">Repeat</keyword>
<protein>
    <submittedName>
        <fullName evidence="10">Uncharacterized protein</fullName>
    </submittedName>
</protein>
<evidence type="ECO:0000256" key="4">
    <source>
        <dbReference type="ARBA" id="ARBA00023125"/>
    </source>
</evidence>
<dbReference type="Proteomes" id="UP000822688">
    <property type="component" value="Chromosome 9"/>
</dbReference>
<dbReference type="InterPro" id="IPR001005">
    <property type="entry name" value="SANT/Myb"/>
</dbReference>
<sequence>MVTMVEERGASWSAGATKLMHGQVKLHHFATQQEVGSLPQWPQNFFTPASRGFSSTTDGERTSNSGSDTGTPVSNVPNPAWRIGAGAFNPELKLGSSDDDMERDGDDDDMKDNQSNEDMDAAVQSKLCPRGHWRPAEDDKLRELVSQYGPQNWNLIAEKLQGRSGKSCRLRWFNQLDPRINRRPFTEEEEDRLLAAHQFHGNKWAMIARLFPGRTDNAVKNHWHVVMARKYRERSRAYGRRQKAQINRRQGNKTRSTATTPSGTPNHHHSTDSLTAWIEKYASQATAGQGGESDHASGTPPGAPSAVINPRSTASLSGTSTSPTSLPTSTFNPQLTHPHHQHQSNSPRGAALEEVSSKMPTMPMFSAPPLLPKPSQADSRPVFLPMEGQISSGLLTRAAEAVAEKGALQVLPQGNLFAGWSPSLPIPFGHSQTNTGEEMYRNYNLGAPRSNQYDVTRPLARPTSAPVFSRSQDTSMELHNWSMPIHQQHQRHEWLCKDSSNSLRLGPSSLSEEISISEAAPDPAPVAFIDFLGVGAG</sequence>
<feature type="compositionally biased region" description="Acidic residues" evidence="7">
    <location>
        <begin position="97"/>
        <end position="120"/>
    </location>
</feature>
<evidence type="ECO:0000256" key="2">
    <source>
        <dbReference type="ARBA" id="ARBA00022737"/>
    </source>
</evidence>
<dbReference type="InterPro" id="IPR017930">
    <property type="entry name" value="Myb_dom"/>
</dbReference>
<keyword evidence="3" id="KW-0805">Transcription regulation</keyword>
<feature type="domain" description="Myb-like" evidence="8">
    <location>
        <begin position="177"/>
        <end position="227"/>
    </location>
</feature>
<gene>
    <name evidence="10" type="ORF">KC19_9G080000</name>
</gene>
<accession>A0A8T0GRT4</accession>
<dbReference type="SUPFAM" id="SSF46689">
    <property type="entry name" value="Homeodomain-like"/>
    <property type="match status" value="1"/>
</dbReference>
<feature type="compositionally biased region" description="Basic residues" evidence="7">
    <location>
        <begin position="232"/>
        <end position="243"/>
    </location>
</feature>
<dbReference type="PROSITE" id="PS51294">
    <property type="entry name" value="HTH_MYB"/>
    <property type="match status" value="2"/>
</dbReference>
<dbReference type="Pfam" id="PF13921">
    <property type="entry name" value="Myb_DNA-bind_6"/>
    <property type="match status" value="1"/>
</dbReference>
<evidence type="ECO:0000259" key="8">
    <source>
        <dbReference type="PROSITE" id="PS50090"/>
    </source>
</evidence>
<dbReference type="PANTHER" id="PTHR45614">
    <property type="entry name" value="MYB PROTEIN-RELATED"/>
    <property type="match status" value="1"/>
</dbReference>
<dbReference type="SMART" id="SM00717">
    <property type="entry name" value="SANT"/>
    <property type="match status" value="2"/>
</dbReference>
<feature type="domain" description="Myb-like" evidence="8">
    <location>
        <begin position="130"/>
        <end position="176"/>
    </location>
</feature>
<feature type="compositionally biased region" description="Low complexity" evidence="7">
    <location>
        <begin position="312"/>
        <end position="330"/>
    </location>
</feature>
<dbReference type="InterPro" id="IPR009057">
    <property type="entry name" value="Homeodomain-like_sf"/>
</dbReference>
<reference evidence="10" key="1">
    <citation type="submission" date="2020-06" db="EMBL/GenBank/DDBJ databases">
        <title>WGS assembly of Ceratodon purpureus strain R40.</title>
        <authorList>
            <person name="Carey S.B."/>
            <person name="Jenkins J."/>
            <person name="Shu S."/>
            <person name="Lovell J.T."/>
            <person name="Sreedasyam A."/>
            <person name="Maumus F."/>
            <person name="Tiley G.P."/>
            <person name="Fernandez-Pozo N."/>
            <person name="Barry K."/>
            <person name="Chen C."/>
            <person name="Wang M."/>
            <person name="Lipzen A."/>
            <person name="Daum C."/>
            <person name="Saski C.A."/>
            <person name="Payton A.C."/>
            <person name="Mcbreen J.C."/>
            <person name="Conrad R.E."/>
            <person name="Kollar L.M."/>
            <person name="Olsson S."/>
            <person name="Huttunen S."/>
            <person name="Landis J.B."/>
            <person name="Wickett N.J."/>
            <person name="Johnson M.G."/>
            <person name="Rensing S.A."/>
            <person name="Grimwood J."/>
            <person name="Schmutz J."/>
            <person name="Mcdaniel S.F."/>
        </authorList>
    </citation>
    <scope>NUCLEOTIDE SEQUENCE</scope>
    <source>
        <strain evidence="10">R40</strain>
    </source>
</reference>
<feature type="domain" description="HTH myb-type" evidence="9">
    <location>
        <begin position="177"/>
        <end position="231"/>
    </location>
</feature>
<evidence type="ECO:0000256" key="3">
    <source>
        <dbReference type="ARBA" id="ARBA00023015"/>
    </source>
</evidence>
<dbReference type="EMBL" id="CM026430">
    <property type="protein sequence ID" value="KAG0561633.1"/>
    <property type="molecule type" value="Genomic_DNA"/>
</dbReference>
<evidence type="ECO:0000256" key="6">
    <source>
        <dbReference type="ARBA" id="ARBA00023242"/>
    </source>
</evidence>
<dbReference type="Gene3D" id="1.10.10.60">
    <property type="entry name" value="Homeodomain-like"/>
    <property type="match status" value="2"/>
</dbReference>
<evidence type="ECO:0000259" key="9">
    <source>
        <dbReference type="PROSITE" id="PS51294"/>
    </source>
</evidence>
<dbReference type="PANTHER" id="PTHR45614:SF150">
    <property type="entry name" value="MYB-LIKE DNA-BINDING DOMAIN CONTAINING PROTEIN, EXPRESSED"/>
    <property type="match status" value="1"/>
</dbReference>